<dbReference type="PANTHER" id="PTHR30560:SF3">
    <property type="entry name" value="TRIGGER FACTOR-LIKE PROTEIN TIG, CHLOROPLASTIC"/>
    <property type="match status" value="1"/>
</dbReference>
<dbReference type="InterPro" id="IPR008881">
    <property type="entry name" value="Trigger_fac_ribosome-bd_bac"/>
</dbReference>
<dbReference type="GO" id="GO:0015031">
    <property type="term" value="P:protein transport"/>
    <property type="evidence" value="ECO:0007669"/>
    <property type="project" value="InterPro"/>
</dbReference>
<keyword evidence="5" id="KW-0143">Chaperone</keyword>
<dbReference type="AlphaFoldDB" id="A0AAW2TPS5"/>
<dbReference type="Pfam" id="PF05697">
    <property type="entry name" value="Trigger_N"/>
    <property type="match status" value="1"/>
</dbReference>
<dbReference type="SUPFAM" id="SSF102735">
    <property type="entry name" value="Trigger factor ribosome-binding domain"/>
    <property type="match status" value="1"/>
</dbReference>
<evidence type="ECO:0000256" key="5">
    <source>
        <dbReference type="ARBA" id="ARBA00023186"/>
    </source>
</evidence>
<reference evidence="9" key="1">
    <citation type="submission" date="2020-06" db="EMBL/GenBank/DDBJ databases">
        <authorList>
            <person name="Li T."/>
            <person name="Hu X."/>
            <person name="Zhang T."/>
            <person name="Song X."/>
            <person name="Zhang H."/>
            <person name="Dai N."/>
            <person name="Sheng W."/>
            <person name="Hou X."/>
            <person name="Wei L."/>
        </authorList>
    </citation>
    <scope>NUCLEOTIDE SEQUENCE</scope>
    <source>
        <strain evidence="9">KEN1</strain>
        <tissue evidence="9">Leaf</tissue>
    </source>
</reference>
<keyword evidence="6" id="KW-0413">Isomerase</keyword>
<dbReference type="GO" id="GO:0044183">
    <property type="term" value="F:protein folding chaperone"/>
    <property type="evidence" value="ECO:0007669"/>
    <property type="project" value="TreeGrafter"/>
</dbReference>
<dbReference type="GO" id="GO:0051083">
    <property type="term" value="P:'de novo' cotranslational protein folding"/>
    <property type="evidence" value="ECO:0007669"/>
    <property type="project" value="TreeGrafter"/>
</dbReference>
<accession>A0AAW2TPS5</accession>
<evidence type="ECO:0000256" key="4">
    <source>
        <dbReference type="ARBA" id="ARBA00023110"/>
    </source>
</evidence>
<dbReference type="PANTHER" id="PTHR30560">
    <property type="entry name" value="TRIGGER FACTOR CHAPERONE AND PEPTIDYL-PROLYL CIS/TRANS ISOMERASE"/>
    <property type="match status" value="1"/>
</dbReference>
<dbReference type="EMBL" id="JACGWN010000014">
    <property type="protein sequence ID" value="KAL0406960.1"/>
    <property type="molecule type" value="Genomic_DNA"/>
</dbReference>
<organism evidence="9">
    <name type="scientific">Sesamum latifolium</name>
    <dbReference type="NCBI Taxonomy" id="2727402"/>
    <lineage>
        <taxon>Eukaryota</taxon>
        <taxon>Viridiplantae</taxon>
        <taxon>Streptophyta</taxon>
        <taxon>Embryophyta</taxon>
        <taxon>Tracheophyta</taxon>
        <taxon>Spermatophyta</taxon>
        <taxon>Magnoliopsida</taxon>
        <taxon>eudicotyledons</taxon>
        <taxon>Gunneridae</taxon>
        <taxon>Pentapetalae</taxon>
        <taxon>asterids</taxon>
        <taxon>lamiids</taxon>
        <taxon>Lamiales</taxon>
        <taxon>Pedaliaceae</taxon>
        <taxon>Sesamum</taxon>
    </lineage>
</organism>
<comment type="similarity">
    <text evidence="2">Belongs to the FKBP-type PPIase family. Tig subfamily.</text>
</comment>
<keyword evidence="4" id="KW-0697">Rotamase</keyword>
<evidence type="ECO:0000256" key="7">
    <source>
        <dbReference type="ARBA" id="ARBA00024849"/>
    </source>
</evidence>
<dbReference type="GO" id="GO:0043022">
    <property type="term" value="F:ribosome binding"/>
    <property type="evidence" value="ECO:0007669"/>
    <property type="project" value="TreeGrafter"/>
</dbReference>
<dbReference type="GO" id="GO:0003755">
    <property type="term" value="F:peptidyl-prolyl cis-trans isomerase activity"/>
    <property type="evidence" value="ECO:0007669"/>
    <property type="project" value="UniProtKB-KW"/>
</dbReference>
<dbReference type="FunFam" id="3.30.70.1050:FF:000004">
    <property type="entry name" value="Trigger factor"/>
    <property type="match status" value="1"/>
</dbReference>
<reference evidence="9" key="2">
    <citation type="journal article" date="2024" name="Plant">
        <title>Genomic evolution and insights into agronomic trait innovations of Sesamum species.</title>
        <authorList>
            <person name="Miao H."/>
            <person name="Wang L."/>
            <person name="Qu L."/>
            <person name="Liu H."/>
            <person name="Sun Y."/>
            <person name="Le M."/>
            <person name="Wang Q."/>
            <person name="Wei S."/>
            <person name="Zheng Y."/>
            <person name="Lin W."/>
            <person name="Duan Y."/>
            <person name="Cao H."/>
            <person name="Xiong S."/>
            <person name="Wang X."/>
            <person name="Wei L."/>
            <person name="Li C."/>
            <person name="Ma Q."/>
            <person name="Ju M."/>
            <person name="Zhao R."/>
            <person name="Li G."/>
            <person name="Mu C."/>
            <person name="Tian Q."/>
            <person name="Mei H."/>
            <person name="Zhang T."/>
            <person name="Gao T."/>
            <person name="Zhang H."/>
        </authorList>
    </citation>
    <scope>NUCLEOTIDE SEQUENCE</scope>
    <source>
        <strain evidence="9">KEN1</strain>
    </source>
</reference>
<evidence type="ECO:0000256" key="3">
    <source>
        <dbReference type="ARBA" id="ARBA00013194"/>
    </source>
</evidence>
<evidence type="ECO:0000259" key="8">
    <source>
        <dbReference type="Pfam" id="PF05697"/>
    </source>
</evidence>
<dbReference type="GO" id="GO:0043335">
    <property type="term" value="P:protein unfolding"/>
    <property type="evidence" value="ECO:0007669"/>
    <property type="project" value="TreeGrafter"/>
</dbReference>
<evidence type="ECO:0000256" key="2">
    <source>
        <dbReference type="ARBA" id="ARBA00005464"/>
    </source>
</evidence>
<evidence type="ECO:0000313" key="9">
    <source>
        <dbReference type="EMBL" id="KAL0406960.1"/>
    </source>
</evidence>
<dbReference type="InterPro" id="IPR036611">
    <property type="entry name" value="Trigger_fac_ribosome-bd_sf"/>
</dbReference>
<proteinExistence type="inferred from homology"/>
<protein>
    <recommendedName>
        <fullName evidence="3">peptidylprolyl isomerase</fullName>
        <ecNumber evidence="3">5.2.1.8</ecNumber>
    </recommendedName>
</protein>
<sequence>METCATSPARTFFKFNPSSSFSPFPSSLSFPNVYFLKTPLPHCSRKFSRFQCPTRGAKLTRFVASAAPATADDVVAEKLPADIQVTETPEPNSRVRLSVEVPAAVCDDCYRTVIKEFTKRSKVPGFRPGKNVPESILIGFVGKENVKKATIESILKRTLPHAMSSVSGRALEDSVRISTNSQRWKALILL</sequence>
<dbReference type="Gene3D" id="3.30.70.1050">
    <property type="entry name" value="Trigger factor ribosome-binding domain"/>
    <property type="match status" value="1"/>
</dbReference>
<gene>
    <name evidence="9" type="ORF">Slati_4009900</name>
</gene>
<feature type="domain" description="Trigger factor ribosome-binding bacterial" evidence="8">
    <location>
        <begin position="84"/>
        <end position="165"/>
    </location>
</feature>
<evidence type="ECO:0000256" key="6">
    <source>
        <dbReference type="ARBA" id="ARBA00023235"/>
    </source>
</evidence>
<name>A0AAW2TPS5_9LAMI</name>
<comment type="function">
    <text evidence="7">Involved in protein export. Acts as a chaperone by maintaining the newly synthesized protein in an open conformation. Functions as a peptidyl-prolyl cis-trans isomerase.</text>
</comment>
<comment type="catalytic activity">
    <reaction evidence="1">
        <text>[protein]-peptidylproline (omega=180) = [protein]-peptidylproline (omega=0)</text>
        <dbReference type="Rhea" id="RHEA:16237"/>
        <dbReference type="Rhea" id="RHEA-COMP:10747"/>
        <dbReference type="Rhea" id="RHEA-COMP:10748"/>
        <dbReference type="ChEBI" id="CHEBI:83833"/>
        <dbReference type="ChEBI" id="CHEBI:83834"/>
        <dbReference type="EC" id="5.2.1.8"/>
    </reaction>
</comment>
<dbReference type="InterPro" id="IPR005215">
    <property type="entry name" value="Trig_fac"/>
</dbReference>
<evidence type="ECO:0000256" key="1">
    <source>
        <dbReference type="ARBA" id="ARBA00000971"/>
    </source>
</evidence>
<dbReference type="EC" id="5.2.1.8" evidence="3"/>
<comment type="caution">
    <text evidence="9">The sequence shown here is derived from an EMBL/GenBank/DDBJ whole genome shotgun (WGS) entry which is preliminary data.</text>
</comment>